<protein>
    <submittedName>
        <fullName evidence="2">Uncharacterized protein</fullName>
    </submittedName>
</protein>
<feature type="compositionally biased region" description="Basic residues" evidence="1">
    <location>
        <begin position="99"/>
        <end position="112"/>
    </location>
</feature>
<dbReference type="AlphaFoldDB" id="A0A427B4Z6"/>
<sequence length="171" mass="18683">MWARRGSRAVNQPPPVYWTIGCRFYQSVARHFAGMVNLNLVRGLSKMGGGHPSSAALVLVQPIDVPSSPPEVQEILSEEVTKKVVEASGKCPTEVTSGQRKKAKVTGRHKSRHEGEGSKSRVAKGKGPTSSIDEASTPRVMPKSMRELCSSWARVDDKDYHVIRVSSFARA</sequence>
<dbReference type="Proteomes" id="UP000287651">
    <property type="component" value="Unassembled WGS sequence"/>
</dbReference>
<dbReference type="EMBL" id="AMZH03000473">
    <property type="protein sequence ID" value="RRT83549.1"/>
    <property type="molecule type" value="Genomic_DNA"/>
</dbReference>
<evidence type="ECO:0000313" key="3">
    <source>
        <dbReference type="Proteomes" id="UP000287651"/>
    </source>
</evidence>
<organism evidence="2 3">
    <name type="scientific">Ensete ventricosum</name>
    <name type="common">Abyssinian banana</name>
    <name type="synonym">Musa ensete</name>
    <dbReference type="NCBI Taxonomy" id="4639"/>
    <lineage>
        <taxon>Eukaryota</taxon>
        <taxon>Viridiplantae</taxon>
        <taxon>Streptophyta</taxon>
        <taxon>Embryophyta</taxon>
        <taxon>Tracheophyta</taxon>
        <taxon>Spermatophyta</taxon>
        <taxon>Magnoliopsida</taxon>
        <taxon>Liliopsida</taxon>
        <taxon>Zingiberales</taxon>
        <taxon>Musaceae</taxon>
        <taxon>Ensete</taxon>
    </lineage>
</organism>
<feature type="region of interest" description="Disordered" evidence="1">
    <location>
        <begin position="91"/>
        <end position="144"/>
    </location>
</feature>
<name>A0A427B4Z6_ENSVE</name>
<accession>A0A427B4Z6</accession>
<reference evidence="2 3" key="1">
    <citation type="journal article" date="2014" name="Agronomy (Basel)">
        <title>A Draft Genome Sequence for Ensete ventricosum, the Drought-Tolerant Tree Against Hunger.</title>
        <authorList>
            <person name="Harrison J."/>
            <person name="Moore K.A."/>
            <person name="Paszkiewicz K."/>
            <person name="Jones T."/>
            <person name="Grant M."/>
            <person name="Ambacheew D."/>
            <person name="Muzemil S."/>
            <person name="Studholme D.J."/>
        </authorList>
    </citation>
    <scope>NUCLEOTIDE SEQUENCE [LARGE SCALE GENOMIC DNA]</scope>
</reference>
<proteinExistence type="predicted"/>
<evidence type="ECO:0000256" key="1">
    <source>
        <dbReference type="SAM" id="MobiDB-lite"/>
    </source>
</evidence>
<dbReference type="PROSITE" id="PS51257">
    <property type="entry name" value="PROKAR_LIPOPROTEIN"/>
    <property type="match status" value="1"/>
</dbReference>
<evidence type="ECO:0000313" key="2">
    <source>
        <dbReference type="EMBL" id="RRT83549.1"/>
    </source>
</evidence>
<comment type="caution">
    <text evidence="2">The sequence shown here is derived from an EMBL/GenBank/DDBJ whole genome shotgun (WGS) entry which is preliminary data.</text>
</comment>
<gene>
    <name evidence="2" type="ORF">B296_00004241</name>
</gene>